<dbReference type="AlphaFoldDB" id="A0A3B1D1V4"/>
<dbReference type="Gene3D" id="2.40.360.20">
    <property type="match status" value="1"/>
</dbReference>
<accession>A0A3B1D1V4</accession>
<dbReference type="EMBL" id="UOGF01000058">
    <property type="protein sequence ID" value="VAX29978.1"/>
    <property type="molecule type" value="Genomic_DNA"/>
</dbReference>
<protein>
    <submittedName>
        <fullName evidence="1">Uncharacterized protein</fullName>
    </submittedName>
</protein>
<proteinExistence type="predicted"/>
<reference evidence="1" key="1">
    <citation type="submission" date="2018-06" db="EMBL/GenBank/DDBJ databases">
        <authorList>
            <person name="Zhirakovskaya E."/>
        </authorList>
    </citation>
    <scope>NUCLEOTIDE SEQUENCE</scope>
</reference>
<gene>
    <name evidence="1" type="ORF">MNBD_NITROSPIRAE01-2084</name>
</gene>
<sequence length="254" mass="28234">MTQDLKYYFKTPLFFYVLLGIFLNALTSANAASPIKDAGRYFPDDIGLTWTYEGTIEEKIQQIATYTNMTTVKGTTKKDGVKVTIFTESNKGNQGPSESYFSRNTDSIVYHGGEPTTTFEEKLVPYLVMQFPLHEGESFIQVEKKTIPFGADLDQDGIEELAEVKADITVAGYETVSVPAGIFKDALKLNGLMTIQFTLSKDNTVVELTDKTTTWFALDLGMVKSLETVEFPEIGTIPKTSTVIKEVLKSLPEK</sequence>
<organism evidence="1">
    <name type="scientific">hydrothermal vent metagenome</name>
    <dbReference type="NCBI Taxonomy" id="652676"/>
    <lineage>
        <taxon>unclassified sequences</taxon>
        <taxon>metagenomes</taxon>
        <taxon>ecological metagenomes</taxon>
    </lineage>
</organism>
<evidence type="ECO:0000313" key="1">
    <source>
        <dbReference type="EMBL" id="VAX29978.1"/>
    </source>
</evidence>
<name>A0A3B1D1V4_9ZZZZ</name>